<feature type="region of interest" description="Disordered" evidence="11">
    <location>
        <begin position="333"/>
        <end position="364"/>
    </location>
</feature>
<evidence type="ECO:0000256" key="9">
    <source>
        <dbReference type="ARBA" id="ARBA00023180"/>
    </source>
</evidence>
<reference evidence="14" key="1">
    <citation type="submission" date="2025-08" db="UniProtKB">
        <authorList>
            <consortium name="RefSeq"/>
        </authorList>
    </citation>
    <scope>IDENTIFICATION</scope>
</reference>
<feature type="compositionally biased region" description="Polar residues" evidence="11">
    <location>
        <begin position="334"/>
        <end position="351"/>
    </location>
</feature>
<dbReference type="InterPro" id="IPR013783">
    <property type="entry name" value="Ig-like_fold"/>
</dbReference>
<gene>
    <name evidence="14" type="primary">LOC102195862</name>
</gene>
<keyword evidence="13" id="KW-1185">Reference proteome</keyword>
<evidence type="ECO:0000256" key="11">
    <source>
        <dbReference type="SAM" id="MobiDB-lite"/>
    </source>
</evidence>
<evidence type="ECO:0000313" key="13">
    <source>
        <dbReference type="Proteomes" id="UP000695023"/>
    </source>
</evidence>
<dbReference type="RefSeq" id="XP_013763466.1">
    <property type="nucleotide sequence ID" value="XM_013908012.1"/>
</dbReference>
<evidence type="ECO:0000256" key="10">
    <source>
        <dbReference type="ARBA" id="ARBA00023319"/>
    </source>
</evidence>
<dbReference type="PROSITE" id="PS50835">
    <property type="entry name" value="IG_LIKE"/>
    <property type="match status" value="3"/>
</dbReference>
<feature type="domain" description="Ig-like" evidence="12">
    <location>
        <begin position="215"/>
        <end position="328"/>
    </location>
</feature>
<dbReference type="InterPro" id="IPR036179">
    <property type="entry name" value="Ig-like_dom_sf"/>
</dbReference>
<dbReference type="GO" id="GO:0071222">
    <property type="term" value="P:cellular response to lipopolysaccharide"/>
    <property type="evidence" value="ECO:0007669"/>
    <property type="project" value="TreeGrafter"/>
</dbReference>
<dbReference type="InterPro" id="IPR003599">
    <property type="entry name" value="Ig_sub"/>
</dbReference>
<organism evidence="13 14">
    <name type="scientific">Pundamilia nyererei</name>
    <dbReference type="NCBI Taxonomy" id="303518"/>
    <lineage>
        <taxon>Eukaryota</taxon>
        <taxon>Metazoa</taxon>
        <taxon>Chordata</taxon>
        <taxon>Craniata</taxon>
        <taxon>Vertebrata</taxon>
        <taxon>Euteleostomi</taxon>
        <taxon>Actinopterygii</taxon>
        <taxon>Neopterygii</taxon>
        <taxon>Teleostei</taxon>
        <taxon>Neoteleostei</taxon>
        <taxon>Acanthomorphata</taxon>
        <taxon>Ovalentaria</taxon>
        <taxon>Cichlomorphae</taxon>
        <taxon>Cichliformes</taxon>
        <taxon>Cichlidae</taxon>
        <taxon>African cichlids</taxon>
        <taxon>Pseudocrenilabrinae</taxon>
        <taxon>Haplochromini</taxon>
        <taxon>Pundamilia</taxon>
    </lineage>
</organism>
<evidence type="ECO:0000256" key="7">
    <source>
        <dbReference type="ARBA" id="ARBA00023157"/>
    </source>
</evidence>
<dbReference type="Gene3D" id="2.60.40.10">
    <property type="entry name" value="Immunoglobulins"/>
    <property type="match status" value="3"/>
</dbReference>
<keyword evidence="6" id="KW-0472">Membrane</keyword>
<proteinExistence type="predicted"/>
<feature type="domain" description="Ig-like" evidence="12">
    <location>
        <begin position="140"/>
        <end position="214"/>
    </location>
</feature>
<evidence type="ECO:0000313" key="14">
    <source>
        <dbReference type="RefSeq" id="XP_013763466.1"/>
    </source>
</evidence>
<evidence type="ECO:0000256" key="3">
    <source>
        <dbReference type="ARBA" id="ARBA00022692"/>
    </source>
</evidence>
<dbReference type="AlphaFoldDB" id="A0A9Y6J7Y1"/>
<evidence type="ECO:0000256" key="5">
    <source>
        <dbReference type="ARBA" id="ARBA00022989"/>
    </source>
</evidence>
<dbReference type="GO" id="GO:0007166">
    <property type="term" value="P:cell surface receptor signaling pathway"/>
    <property type="evidence" value="ECO:0007669"/>
    <property type="project" value="TreeGrafter"/>
</dbReference>
<sequence length="434" mass="49742">PQPEIVEVAKSGQLPFQTTSDLPRDIKVEWTLTGPNYKNVHVYENGNSQPDKQHQDFKGRTEMTEEPLNTKDFSLTLKDLRLTDSGVYTCTVYNKDGHMLLQKTVTLSVRDVGMEMVSTQGLKFVMLPFKIPRDLPQGTTVEWRHNNVEVYKYTDVNVDSQHVDDRGRTEMKEDALRTGDLSLTLKDLHLTDSGVYTCTVYNKDGHMLLQKSVTLRVRESQPEVVEVKQGLRSVQLPFETTSVLSQDVTVEWRLTEPKYMVVHMYTCGNDQPDKHNQIYRGRTEMNKEPLENGDLSLTLKDLRLTDSGFYTCTVYNKDGHMLTQKSVTLRVRENSPNQQNKKNHRNQTCYNQHEGGGGGRSGGVCYRRNKSRRVHRIRGGAGVEMRRRICRRHGEDGSVSLFLLQKALRRFSKHISSTGVETFIRLLDVCDDEL</sequence>
<keyword evidence="3" id="KW-0812">Transmembrane</keyword>
<dbReference type="InterPro" id="IPR013106">
    <property type="entry name" value="Ig_V-set"/>
</dbReference>
<evidence type="ECO:0000259" key="12">
    <source>
        <dbReference type="PROSITE" id="PS50835"/>
    </source>
</evidence>
<dbReference type="SMART" id="SM00406">
    <property type="entry name" value="IGv"/>
    <property type="match status" value="3"/>
</dbReference>
<keyword evidence="7" id="KW-1015">Disulfide bond</keyword>
<dbReference type="InterPro" id="IPR007110">
    <property type="entry name" value="Ig-like_dom"/>
</dbReference>
<dbReference type="GO" id="GO:0009897">
    <property type="term" value="C:external side of plasma membrane"/>
    <property type="evidence" value="ECO:0007669"/>
    <property type="project" value="TreeGrafter"/>
</dbReference>
<protein>
    <submittedName>
        <fullName evidence="14">Butyrophilin-like protein 2</fullName>
    </submittedName>
</protein>
<feature type="domain" description="Ig-like" evidence="12">
    <location>
        <begin position="1"/>
        <end position="106"/>
    </location>
</feature>
<evidence type="ECO:0000256" key="1">
    <source>
        <dbReference type="ARBA" id="ARBA00004251"/>
    </source>
</evidence>
<dbReference type="Proteomes" id="UP000695023">
    <property type="component" value="Unplaced"/>
</dbReference>
<accession>A0A9Y6J7Y1</accession>
<dbReference type="PANTHER" id="PTHR25466">
    <property type="entry name" value="T-LYMPHOCYTE ACTIVATION ANTIGEN"/>
    <property type="match status" value="1"/>
</dbReference>
<dbReference type="InterPro" id="IPR051713">
    <property type="entry name" value="T-cell_Activation_Regulation"/>
</dbReference>
<dbReference type="PANTHER" id="PTHR25466:SF14">
    <property type="entry name" value="BUTYROPHILIN SUBFAMILY 2 MEMBER A2-LIKE-RELATED"/>
    <property type="match status" value="1"/>
</dbReference>
<name>A0A9Y6J7Y1_9CICH</name>
<dbReference type="GeneID" id="102195862"/>
<dbReference type="SUPFAM" id="SSF48726">
    <property type="entry name" value="Immunoglobulin"/>
    <property type="match status" value="3"/>
</dbReference>
<keyword evidence="8" id="KW-0675">Receptor</keyword>
<evidence type="ECO:0000256" key="4">
    <source>
        <dbReference type="ARBA" id="ARBA00022729"/>
    </source>
</evidence>
<feature type="non-terminal residue" evidence="14">
    <location>
        <position position="1"/>
    </location>
</feature>
<evidence type="ECO:0000256" key="8">
    <source>
        <dbReference type="ARBA" id="ARBA00023170"/>
    </source>
</evidence>
<dbReference type="SMART" id="SM00409">
    <property type="entry name" value="IG"/>
    <property type="match status" value="3"/>
</dbReference>
<keyword evidence="10" id="KW-0393">Immunoglobulin domain</keyword>
<dbReference type="GO" id="GO:0042130">
    <property type="term" value="P:negative regulation of T cell proliferation"/>
    <property type="evidence" value="ECO:0007669"/>
    <property type="project" value="TreeGrafter"/>
</dbReference>
<dbReference type="GO" id="GO:0042102">
    <property type="term" value="P:positive regulation of T cell proliferation"/>
    <property type="evidence" value="ECO:0007669"/>
    <property type="project" value="TreeGrafter"/>
</dbReference>
<evidence type="ECO:0000256" key="2">
    <source>
        <dbReference type="ARBA" id="ARBA00022475"/>
    </source>
</evidence>
<keyword evidence="2" id="KW-1003">Cell membrane</keyword>
<dbReference type="Pfam" id="PF07686">
    <property type="entry name" value="V-set"/>
    <property type="match status" value="3"/>
</dbReference>
<dbReference type="GO" id="GO:0006955">
    <property type="term" value="P:immune response"/>
    <property type="evidence" value="ECO:0007669"/>
    <property type="project" value="TreeGrafter"/>
</dbReference>
<keyword evidence="9" id="KW-0325">Glycoprotein</keyword>
<evidence type="ECO:0000256" key="6">
    <source>
        <dbReference type="ARBA" id="ARBA00023136"/>
    </source>
</evidence>
<keyword evidence="5" id="KW-1133">Transmembrane helix</keyword>
<dbReference type="GO" id="GO:0031295">
    <property type="term" value="P:T cell costimulation"/>
    <property type="evidence" value="ECO:0007669"/>
    <property type="project" value="TreeGrafter"/>
</dbReference>
<comment type="subcellular location">
    <subcellularLocation>
        <location evidence="1">Cell membrane</location>
        <topology evidence="1">Single-pass type I membrane protein</topology>
    </subcellularLocation>
</comment>
<keyword evidence="4" id="KW-0732">Signal</keyword>